<reference evidence="6" key="1">
    <citation type="submission" date="2012-06" db="EMBL/GenBank/DDBJ databases">
        <title>Complete sequence of Desulfitobacterium dehalogenans ATCC 51507.</title>
        <authorList>
            <person name="Lucas S."/>
            <person name="Han J."/>
            <person name="Lapidus A."/>
            <person name="Cheng J.-F."/>
            <person name="Goodwin L."/>
            <person name="Pitluck S."/>
            <person name="Peters L."/>
            <person name="Ovchinnikova G."/>
            <person name="Teshima H."/>
            <person name="Detter J.C."/>
            <person name="Han C."/>
            <person name="Tapia R."/>
            <person name="Land M."/>
            <person name="Hauser L."/>
            <person name="Kyrpides N."/>
            <person name="Ivanova N."/>
            <person name="Pagani I."/>
            <person name="Kruse T."/>
            <person name="de Vos W.M."/>
            <person name="Smidt H."/>
            <person name="Woyke T."/>
        </authorList>
    </citation>
    <scope>NUCLEOTIDE SEQUENCE [LARGE SCALE GENOMIC DNA]</scope>
    <source>
        <strain evidence="6">ATCC 51507 / DSM 9161 / JW/IU-DC1</strain>
    </source>
</reference>
<dbReference type="PROSITE" id="PS51000">
    <property type="entry name" value="HTH_DEOR_2"/>
    <property type="match status" value="1"/>
</dbReference>
<evidence type="ECO:0000256" key="1">
    <source>
        <dbReference type="ARBA" id="ARBA00023015"/>
    </source>
</evidence>
<feature type="transmembrane region" description="Helical" evidence="3">
    <location>
        <begin position="69"/>
        <end position="88"/>
    </location>
</feature>
<keyword evidence="3" id="KW-0472">Membrane</keyword>
<dbReference type="KEGG" id="ddh:Desde_0585"/>
<dbReference type="Proteomes" id="UP000006053">
    <property type="component" value="Chromosome"/>
</dbReference>
<proteinExistence type="predicted"/>
<keyword evidence="3" id="KW-0812">Transmembrane</keyword>
<dbReference type="EMBL" id="CP003348">
    <property type="protein sequence ID" value="AFL99037.1"/>
    <property type="molecule type" value="Genomic_DNA"/>
</dbReference>
<keyword evidence="3" id="KW-1133">Transmembrane helix</keyword>
<dbReference type="RefSeq" id="WP_014792531.1">
    <property type="nucleotide sequence ID" value="NC_018017.1"/>
</dbReference>
<reference evidence="5 6" key="2">
    <citation type="journal article" date="2015" name="J. Bacteriol.">
        <title>Genomic, proteomic, and biochemical analysis of the organohalide respiratory pathway in Desulfitobacterium dehalogenans.</title>
        <authorList>
            <person name="Kruse T."/>
            <person name="van de Pas B.A."/>
            <person name="Atteia A."/>
            <person name="Krab K."/>
            <person name="Hagen W.R."/>
            <person name="Goodwin L."/>
            <person name="Chain P."/>
            <person name="Boeren S."/>
            <person name="Maphosa F."/>
            <person name="Schraa G."/>
            <person name="de Vos W.M."/>
            <person name="van der Oost J."/>
            <person name="Smidt H."/>
            <person name="Stams A.J."/>
        </authorList>
    </citation>
    <scope>NUCLEOTIDE SEQUENCE [LARGE SCALE GENOMIC DNA]</scope>
    <source>
        <strain evidence="6">ATCC 51507 / DSM 9161 / JW/IU-DC1</strain>
    </source>
</reference>
<organism evidence="5 6">
    <name type="scientific">Desulfitobacterium dehalogenans (strain ATCC 51507 / DSM 9161 / JW/IU-DC1)</name>
    <dbReference type="NCBI Taxonomy" id="756499"/>
    <lineage>
        <taxon>Bacteria</taxon>
        <taxon>Bacillati</taxon>
        <taxon>Bacillota</taxon>
        <taxon>Clostridia</taxon>
        <taxon>Eubacteriales</taxon>
        <taxon>Desulfitobacteriaceae</taxon>
        <taxon>Desulfitobacterium</taxon>
    </lineage>
</organism>
<keyword evidence="2" id="KW-0804">Transcription</keyword>
<feature type="domain" description="HTH deoR-type" evidence="4">
    <location>
        <begin position="123"/>
        <end position="183"/>
    </location>
</feature>
<evidence type="ECO:0000256" key="3">
    <source>
        <dbReference type="SAM" id="Phobius"/>
    </source>
</evidence>
<dbReference type="OrthoDB" id="1864001at2"/>
<feature type="transmembrane region" description="Helical" evidence="3">
    <location>
        <begin position="100"/>
        <end position="119"/>
    </location>
</feature>
<evidence type="ECO:0000256" key="2">
    <source>
        <dbReference type="ARBA" id="ARBA00023163"/>
    </source>
</evidence>
<dbReference type="HOGENOM" id="CLU_108843_0_0_9"/>
<evidence type="ECO:0000313" key="5">
    <source>
        <dbReference type="EMBL" id="AFL99037.1"/>
    </source>
</evidence>
<gene>
    <name evidence="5" type="ordered locus">Desde_0585</name>
</gene>
<keyword evidence="6" id="KW-1185">Reference proteome</keyword>
<dbReference type="eggNOG" id="ENOG50332HY">
    <property type="taxonomic scope" value="Bacteria"/>
</dbReference>
<protein>
    <submittedName>
        <fullName evidence="5">DeoR-like transcriptional regulator</fullName>
    </submittedName>
</protein>
<evidence type="ECO:0000259" key="4">
    <source>
        <dbReference type="PROSITE" id="PS51000"/>
    </source>
</evidence>
<feature type="transmembrane region" description="Helical" evidence="3">
    <location>
        <begin position="28"/>
        <end position="49"/>
    </location>
</feature>
<dbReference type="GO" id="GO:0003700">
    <property type="term" value="F:DNA-binding transcription factor activity"/>
    <property type="evidence" value="ECO:0007669"/>
    <property type="project" value="InterPro"/>
</dbReference>
<feature type="transmembrane region" description="Helical" evidence="3">
    <location>
        <begin position="167"/>
        <end position="186"/>
    </location>
</feature>
<sequence length="233" mass="26784">MILQNEKHQFSDIELYNKIKRQEKLEFYLTWPVLILTFIFCLPLGIYLIHQRTTVDKEAALKIYKFINVIGWVIVIFLLINMAIDIAMDIELDQFEGGAYGDYIPFLILGVAFIVWARNSKARSIRYKKYLKLVLIERKRKVEDIANTLGISKETVKYDLMKMSAKNYFPGGFFDILAGGMVFPYMDSRKEYTHTKPIVKVEIKVITCKGCGASNSVVEGTIAECEYCGSKLS</sequence>
<keyword evidence="1" id="KW-0805">Transcription regulation</keyword>
<dbReference type="AlphaFoldDB" id="I4A503"/>
<name>I4A503_DESDJ</name>
<dbReference type="STRING" id="756499.Desde_0585"/>
<evidence type="ECO:0000313" key="6">
    <source>
        <dbReference type="Proteomes" id="UP000006053"/>
    </source>
</evidence>
<dbReference type="InterPro" id="IPR001034">
    <property type="entry name" value="DeoR_HTH"/>
</dbReference>
<accession>I4A503</accession>